<organism evidence="2 3">
    <name type="scientific">Orbilia ellipsospora</name>
    <dbReference type="NCBI Taxonomy" id="2528407"/>
    <lineage>
        <taxon>Eukaryota</taxon>
        <taxon>Fungi</taxon>
        <taxon>Dikarya</taxon>
        <taxon>Ascomycota</taxon>
        <taxon>Pezizomycotina</taxon>
        <taxon>Orbiliomycetes</taxon>
        <taxon>Orbiliales</taxon>
        <taxon>Orbiliaceae</taxon>
        <taxon>Orbilia</taxon>
    </lineage>
</organism>
<reference evidence="2 3" key="1">
    <citation type="submission" date="2019-10" db="EMBL/GenBank/DDBJ databases">
        <authorList>
            <person name="Palmer J.M."/>
        </authorList>
    </citation>
    <scope>NUCLEOTIDE SEQUENCE [LARGE SCALE GENOMIC DNA]</scope>
    <source>
        <strain evidence="2 3">TWF694</strain>
    </source>
</reference>
<dbReference type="AlphaFoldDB" id="A0AAV9X8X3"/>
<protein>
    <submittedName>
        <fullName evidence="2">Uncharacterized protein</fullName>
    </submittedName>
</protein>
<evidence type="ECO:0000313" key="2">
    <source>
        <dbReference type="EMBL" id="KAK6538538.1"/>
    </source>
</evidence>
<name>A0AAV9X8X3_9PEZI</name>
<keyword evidence="3" id="KW-1185">Reference proteome</keyword>
<dbReference type="Proteomes" id="UP001365542">
    <property type="component" value="Unassembled WGS sequence"/>
</dbReference>
<proteinExistence type="predicted"/>
<evidence type="ECO:0000256" key="1">
    <source>
        <dbReference type="SAM" id="MobiDB-lite"/>
    </source>
</evidence>
<gene>
    <name evidence="2" type="ORF">TWF694_010117</name>
</gene>
<sequence>MPCSVDFYRFRSFQRRMDMFPVTFMIPSTGKDAARRINRLWDNHRKAAVLDDFVAAAFIPRIPVSDPASPSSPPGLIHRIREAQASDAREER</sequence>
<feature type="compositionally biased region" description="Basic and acidic residues" evidence="1">
    <location>
        <begin position="79"/>
        <end position="92"/>
    </location>
</feature>
<feature type="region of interest" description="Disordered" evidence="1">
    <location>
        <begin position="64"/>
        <end position="92"/>
    </location>
</feature>
<accession>A0AAV9X8X3</accession>
<dbReference type="EMBL" id="JAVHJO010000007">
    <property type="protein sequence ID" value="KAK6538538.1"/>
    <property type="molecule type" value="Genomic_DNA"/>
</dbReference>
<comment type="caution">
    <text evidence="2">The sequence shown here is derived from an EMBL/GenBank/DDBJ whole genome shotgun (WGS) entry which is preliminary data.</text>
</comment>
<evidence type="ECO:0000313" key="3">
    <source>
        <dbReference type="Proteomes" id="UP001365542"/>
    </source>
</evidence>